<keyword evidence="6" id="KW-1185">Reference proteome</keyword>
<dbReference type="InterPro" id="IPR001926">
    <property type="entry name" value="TrpB-like_PALP"/>
</dbReference>
<dbReference type="CDD" id="cd01561">
    <property type="entry name" value="CBS_like"/>
    <property type="match status" value="1"/>
</dbReference>
<dbReference type="SUPFAM" id="SSF54631">
    <property type="entry name" value="CBS-domain pair"/>
    <property type="match status" value="1"/>
</dbReference>
<accession>A0ABT4AGL0</accession>
<keyword evidence="3" id="KW-0129">CBS domain</keyword>
<protein>
    <submittedName>
        <fullName evidence="5">Pyridoxal-phosphate dependent enzyme</fullName>
    </submittedName>
</protein>
<dbReference type="PROSITE" id="PS51371">
    <property type="entry name" value="CBS"/>
    <property type="match status" value="1"/>
</dbReference>
<dbReference type="Pfam" id="PF00571">
    <property type="entry name" value="CBS"/>
    <property type="match status" value="2"/>
</dbReference>
<evidence type="ECO:0000313" key="5">
    <source>
        <dbReference type="EMBL" id="MCY1080810.1"/>
    </source>
</evidence>
<organism evidence="5 6">
    <name type="scientific">Archangium lansingense</name>
    <dbReference type="NCBI Taxonomy" id="2995310"/>
    <lineage>
        <taxon>Bacteria</taxon>
        <taxon>Pseudomonadati</taxon>
        <taxon>Myxococcota</taxon>
        <taxon>Myxococcia</taxon>
        <taxon>Myxococcales</taxon>
        <taxon>Cystobacterineae</taxon>
        <taxon>Archangiaceae</taxon>
        <taxon>Archangium</taxon>
    </lineage>
</organism>
<comment type="cofactor">
    <cofactor evidence="1">
        <name>pyridoxal 5'-phosphate</name>
        <dbReference type="ChEBI" id="CHEBI:597326"/>
    </cofactor>
</comment>
<evidence type="ECO:0000256" key="2">
    <source>
        <dbReference type="ARBA" id="ARBA00022898"/>
    </source>
</evidence>
<dbReference type="InterPro" id="IPR050214">
    <property type="entry name" value="Cys_Synth/Cystath_Beta-Synth"/>
</dbReference>
<name>A0ABT4AGL0_9BACT</name>
<proteinExistence type="predicted"/>
<dbReference type="InterPro" id="IPR036052">
    <property type="entry name" value="TrpB-like_PALP_sf"/>
</dbReference>
<keyword evidence="2" id="KW-0663">Pyridoxal phosphate</keyword>
<dbReference type="Proteomes" id="UP001207654">
    <property type="component" value="Unassembled WGS sequence"/>
</dbReference>
<dbReference type="InterPro" id="IPR000644">
    <property type="entry name" value="CBS_dom"/>
</dbReference>
<reference evidence="5 6" key="1">
    <citation type="submission" date="2022-11" db="EMBL/GenBank/DDBJ databases">
        <title>Minimal conservation of predation-associated metabolite biosynthetic gene clusters underscores biosynthetic potential of Myxococcota including descriptions for ten novel species: Archangium lansinium sp. nov., Myxococcus landrumus sp. nov., Nannocystis bai.</title>
        <authorList>
            <person name="Ahearne A."/>
            <person name="Stevens C."/>
            <person name="Phillips K."/>
        </authorList>
    </citation>
    <scope>NUCLEOTIDE SEQUENCE [LARGE SCALE GENOMIC DNA]</scope>
    <source>
        <strain evidence="5 6">MIWBW</strain>
    </source>
</reference>
<dbReference type="SUPFAM" id="SSF53686">
    <property type="entry name" value="Tryptophan synthase beta subunit-like PLP-dependent enzymes"/>
    <property type="match status" value="1"/>
</dbReference>
<gene>
    <name evidence="5" type="ORF">OV287_40830</name>
</gene>
<dbReference type="PANTHER" id="PTHR10314">
    <property type="entry name" value="CYSTATHIONINE BETA-SYNTHASE"/>
    <property type="match status" value="1"/>
</dbReference>
<dbReference type="Gene3D" id="3.40.50.1100">
    <property type="match status" value="2"/>
</dbReference>
<evidence type="ECO:0000313" key="6">
    <source>
        <dbReference type="Proteomes" id="UP001207654"/>
    </source>
</evidence>
<evidence type="ECO:0000256" key="1">
    <source>
        <dbReference type="ARBA" id="ARBA00001933"/>
    </source>
</evidence>
<evidence type="ECO:0000256" key="3">
    <source>
        <dbReference type="PROSITE-ProRule" id="PRU00703"/>
    </source>
</evidence>
<dbReference type="EMBL" id="JAPNKA010000001">
    <property type="protein sequence ID" value="MCY1080810.1"/>
    <property type="molecule type" value="Genomic_DNA"/>
</dbReference>
<comment type="caution">
    <text evidence="5">The sequence shown here is derived from an EMBL/GenBank/DDBJ whole genome shotgun (WGS) entry which is preliminary data.</text>
</comment>
<dbReference type="RefSeq" id="WP_267539440.1">
    <property type="nucleotide sequence ID" value="NZ_JAPNKA010000001.1"/>
</dbReference>
<dbReference type="InterPro" id="IPR046342">
    <property type="entry name" value="CBS_dom_sf"/>
</dbReference>
<sequence length="454" mass="49485">MEIHDNILSAIGHTPLVKLHRLVGPNDATVLVKCEFMNPGASIKDRMALYIIEKAEKEGKLKPGGTIVENTSGNTGMGVALAAAVKGYKCIFTMPDKMSLEKINRLKALGAQVVVTPTNVPAEDPRSYYETAKRIHRETPGAFMLNQYHNPDNIEAHYKVTGPELYEQTDGKIDYFVSGLGTGGTMSGAGKFLKEKIPGLKNVGVDPEGSVYEGYFKTGKLTEPHVYKVEGIGEDMLCGAMDFKVVDDIRQVDDRQSFVAARRLAREEGIFAGGSAGAAVHVAVQLAKEVGKGKTIVVILPDTGMSYISKFHSDEWMRDNGFLEEKGAGTVRDLLNGKRAVITARKGERVDQVVEAMRQHGISQMPVLSDDGRAVGMIHEYDLLNALVANKAKFADTIDSIVAPLQGVVSPETSLNRLREVFNQDKVAVVKEGEKILAIVTKIDLIEYMHRTAA</sequence>
<evidence type="ECO:0000259" key="4">
    <source>
        <dbReference type="PROSITE" id="PS51371"/>
    </source>
</evidence>
<dbReference type="SMART" id="SM00116">
    <property type="entry name" value="CBS"/>
    <property type="match status" value="1"/>
</dbReference>
<dbReference type="Pfam" id="PF00291">
    <property type="entry name" value="PALP"/>
    <property type="match status" value="1"/>
</dbReference>
<feature type="domain" description="CBS" evidence="4">
    <location>
        <begin position="337"/>
        <end position="393"/>
    </location>
</feature>
<dbReference type="PROSITE" id="PS00901">
    <property type="entry name" value="CYS_SYNTHASE"/>
    <property type="match status" value="1"/>
</dbReference>
<dbReference type="InterPro" id="IPR001216">
    <property type="entry name" value="P-phosphate_BS"/>
</dbReference>
<dbReference type="Gene3D" id="3.10.580.10">
    <property type="entry name" value="CBS-domain"/>
    <property type="match status" value="1"/>
</dbReference>